<accession>A0A7Z0KA17</accession>
<dbReference type="GO" id="GO:0005886">
    <property type="term" value="C:plasma membrane"/>
    <property type="evidence" value="ECO:0007669"/>
    <property type="project" value="TreeGrafter"/>
</dbReference>
<dbReference type="AlphaFoldDB" id="A0A7Z0KA17"/>
<dbReference type="PANTHER" id="PTHR10434">
    <property type="entry name" value="1-ACYL-SN-GLYCEROL-3-PHOSPHATE ACYLTRANSFERASE"/>
    <property type="match status" value="1"/>
</dbReference>
<dbReference type="GO" id="GO:0006654">
    <property type="term" value="P:phosphatidic acid biosynthetic process"/>
    <property type="evidence" value="ECO:0007669"/>
    <property type="project" value="TreeGrafter"/>
</dbReference>
<evidence type="ECO:0000256" key="1">
    <source>
        <dbReference type="ARBA" id="ARBA00022679"/>
    </source>
</evidence>
<evidence type="ECO:0000313" key="5">
    <source>
        <dbReference type="Proteomes" id="UP000535437"/>
    </source>
</evidence>
<evidence type="ECO:0000313" key="4">
    <source>
        <dbReference type="EMBL" id="NYJ79324.1"/>
    </source>
</evidence>
<dbReference type="CDD" id="cd07989">
    <property type="entry name" value="LPLAT_AGPAT-like"/>
    <property type="match status" value="1"/>
</dbReference>
<dbReference type="PANTHER" id="PTHR10434:SF55">
    <property type="entry name" value="POSSIBLE ACYLTRANSFERASE"/>
    <property type="match status" value="1"/>
</dbReference>
<dbReference type="Proteomes" id="UP000535437">
    <property type="component" value="Unassembled WGS sequence"/>
</dbReference>
<dbReference type="GO" id="GO:0003841">
    <property type="term" value="F:1-acylglycerol-3-phosphate O-acyltransferase activity"/>
    <property type="evidence" value="ECO:0007669"/>
    <property type="project" value="UniProtKB-EC"/>
</dbReference>
<comment type="caution">
    <text evidence="4">The sequence shown here is derived from an EMBL/GenBank/DDBJ whole genome shotgun (WGS) entry which is preliminary data.</text>
</comment>
<gene>
    <name evidence="4" type="ORF">HNR09_002735</name>
</gene>
<keyword evidence="5" id="KW-1185">Reference proteome</keyword>
<dbReference type="SMART" id="SM00563">
    <property type="entry name" value="PlsC"/>
    <property type="match status" value="1"/>
</dbReference>
<feature type="domain" description="Phospholipid/glycerol acyltransferase" evidence="3">
    <location>
        <begin position="43"/>
        <end position="161"/>
    </location>
</feature>
<evidence type="ECO:0000256" key="2">
    <source>
        <dbReference type="ARBA" id="ARBA00023315"/>
    </source>
</evidence>
<keyword evidence="1 4" id="KW-0808">Transferase</keyword>
<proteinExistence type="predicted"/>
<sequence>MTPPRHTPTSLSIRAAANAVRPALNLVLSKQWDGLDRLPRGGFIAVVNHITEIDPLVVAHAVYSSGSTPHFLAKDSLFRIPVFGGMLGRLEQIPVARDQRGAQRSLQQAREALAAGGAIVIYPEGTLTRDPQLWPMRAKTGAARLALSTGVPVVPITHWGVQGLLAPYGKVPRILPRPRYRLRVGDPVDVADLRELPSTRKVLARATERIEDALTEGVAALRGEEPPELIWDRALRQRVPRRQVQEG</sequence>
<organism evidence="4 5">
    <name type="scientific">Nesterenkonia xinjiangensis</name>
    <dbReference type="NCBI Taxonomy" id="225327"/>
    <lineage>
        <taxon>Bacteria</taxon>
        <taxon>Bacillati</taxon>
        <taxon>Actinomycetota</taxon>
        <taxon>Actinomycetes</taxon>
        <taxon>Micrococcales</taxon>
        <taxon>Micrococcaceae</taxon>
        <taxon>Nesterenkonia</taxon>
    </lineage>
</organism>
<dbReference type="Pfam" id="PF01553">
    <property type="entry name" value="Acyltransferase"/>
    <property type="match status" value="1"/>
</dbReference>
<dbReference type="EMBL" id="JACCFY010000001">
    <property type="protein sequence ID" value="NYJ79324.1"/>
    <property type="molecule type" value="Genomic_DNA"/>
</dbReference>
<keyword evidence="2 4" id="KW-0012">Acyltransferase</keyword>
<dbReference type="RefSeq" id="WP_343047554.1">
    <property type="nucleotide sequence ID" value="NZ_BAAALL010000001.1"/>
</dbReference>
<name>A0A7Z0KA17_9MICC</name>
<evidence type="ECO:0000259" key="3">
    <source>
        <dbReference type="SMART" id="SM00563"/>
    </source>
</evidence>
<dbReference type="EC" id="2.3.1.51" evidence="4"/>
<reference evidence="4 5" key="1">
    <citation type="submission" date="2020-07" db="EMBL/GenBank/DDBJ databases">
        <title>Sequencing the genomes of 1000 actinobacteria strains.</title>
        <authorList>
            <person name="Klenk H.-P."/>
        </authorList>
    </citation>
    <scope>NUCLEOTIDE SEQUENCE [LARGE SCALE GENOMIC DNA]</scope>
    <source>
        <strain evidence="4 5">DSM 15475</strain>
    </source>
</reference>
<dbReference type="InterPro" id="IPR002123">
    <property type="entry name" value="Plipid/glycerol_acylTrfase"/>
</dbReference>
<protein>
    <submittedName>
        <fullName evidence="4">1-acyl-sn-glycerol-3-phosphate acyltransferase</fullName>
        <ecNumber evidence="4">2.3.1.51</ecNumber>
    </submittedName>
</protein>
<dbReference type="SUPFAM" id="SSF69593">
    <property type="entry name" value="Glycerol-3-phosphate (1)-acyltransferase"/>
    <property type="match status" value="1"/>
</dbReference>